<gene>
    <name evidence="1" type="ORF">AVEN_180709_1</name>
</gene>
<organism evidence="1 2">
    <name type="scientific">Araneus ventricosus</name>
    <name type="common">Orbweaver spider</name>
    <name type="synonym">Epeira ventricosa</name>
    <dbReference type="NCBI Taxonomy" id="182803"/>
    <lineage>
        <taxon>Eukaryota</taxon>
        <taxon>Metazoa</taxon>
        <taxon>Ecdysozoa</taxon>
        <taxon>Arthropoda</taxon>
        <taxon>Chelicerata</taxon>
        <taxon>Arachnida</taxon>
        <taxon>Araneae</taxon>
        <taxon>Araneomorphae</taxon>
        <taxon>Entelegynae</taxon>
        <taxon>Araneoidea</taxon>
        <taxon>Araneidae</taxon>
        <taxon>Araneus</taxon>
    </lineage>
</organism>
<sequence length="159" mass="17977">MKVDILKFSSLFSKLDLEKEFYRVTEKLNPFQYVPKFLESYCEKLNTLLIAEKKFPAWAQTIKCMLDGSDRNVQVVKAMFVLVTLSVHFSEHQLAFSYPPTVTENCTEEGSASTYLGIVGLETKTSKFCVSAEHQIVLQLSTFPEALAVLVASNLHFPL</sequence>
<comment type="caution">
    <text evidence="1">The sequence shown here is derived from an EMBL/GenBank/DDBJ whole genome shotgun (WGS) entry which is preliminary data.</text>
</comment>
<name>A0A4Y2FZJ9_ARAVE</name>
<dbReference type="Proteomes" id="UP000499080">
    <property type="component" value="Unassembled WGS sequence"/>
</dbReference>
<evidence type="ECO:0000313" key="2">
    <source>
        <dbReference type="Proteomes" id="UP000499080"/>
    </source>
</evidence>
<protein>
    <submittedName>
        <fullName evidence="1">Uncharacterized protein</fullName>
    </submittedName>
</protein>
<evidence type="ECO:0000313" key="1">
    <source>
        <dbReference type="EMBL" id="GBM45839.1"/>
    </source>
</evidence>
<dbReference type="EMBL" id="BGPR01001115">
    <property type="protein sequence ID" value="GBM45839.1"/>
    <property type="molecule type" value="Genomic_DNA"/>
</dbReference>
<reference evidence="1 2" key="1">
    <citation type="journal article" date="2019" name="Sci. Rep.">
        <title>Orb-weaving spider Araneus ventricosus genome elucidates the spidroin gene catalogue.</title>
        <authorList>
            <person name="Kono N."/>
            <person name="Nakamura H."/>
            <person name="Ohtoshi R."/>
            <person name="Moran D.A.P."/>
            <person name="Shinohara A."/>
            <person name="Yoshida Y."/>
            <person name="Fujiwara M."/>
            <person name="Mori M."/>
            <person name="Tomita M."/>
            <person name="Arakawa K."/>
        </authorList>
    </citation>
    <scope>NUCLEOTIDE SEQUENCE [LARGE SCALE GENOMIC DNA]</scope>
</reference>
<dbReference type="AlphaFoldDB" id="A0A4Y2FZJ9"/>
<proteinExistence type="predicted"/>
<accession>A0A4Y2FZJ9</accession>
<keyword evidence="2" id="KW-1185">Reference proteome</keyword>